<evidence type="ECO:0000256" key="1">
    <source>
        <dbReference type="ARBA" id="ARBA00004903"/>
    </source>
</evidence>
<dbReference type="UniPathway" id="UPA00077">
    <property type="reaction ID" value="UER00158"/>
</dbReference>
<comment type="similarity">
    <text evidence="2 8">Belongs to the dihydrofolate reductase family.</text>
</comment>
<dbReference type="GO" id="GO:0005829">
    <property type="term" value="C:cytosol"/>
    <property type="evidence" value="ECO:0007669"/>
    <property type="project" value="TreeGrafter"/>
</dbReference>
<dbReference type="CDD" id="cd00209">
    <property type="entry name" value="DHFR"/>
    <property type="match status" value="1"/>
</dbReference>
<keyword evidence="6" id="KW-0560">Oxidoreductase</keyword>
<dbReference type="EMBL" id="LS992154">
    <property type="protein sequence ID" value="SYX09458.1"/>
    <property type="molecule type" value="Genomic_DNA"/>
</dbReference>
<dbReference type="Pfam" id="PF00186">
    <property type="entry name" value="DHFR_1"/>
    <property type="match status" value="1"/>
</dbReference>
<dbReference type="InterPro" id="IPR024072">
    <property type="entry name" value="DHFR-like_dom_sf"/>
</dbReference>
<dbReference type="GO" id="GO:0046655">
    <property type="term" value="P:folic acid metabolic process"/>
    <property type="evidence" value="ECO:0007669"/>
    <property type="project" value="TreeGrafter"/>
</dbReference>
<gene>
    <name evidence="10" type="primary">dhfR</name>
    <name evidence="10" type="ORF">C834K_1028</name>
</gene>
<name>A0A3B0PTF1_9CHLA</name>
<dbReference type="GO" id="GO:0006730">
    <property type="term" value="P:one-carbon metabolic process"/>
    <property type="evidence" value="ECO:0007669"/>
    <property type="project" value="UniProtKB-KW"/>
</dbReference>
<dbReference type="GO" id="GO:0046452">
    <property type="term" value="P:dihydrofolate metabolic process"/>
    <property type="evidence" value="ECO:0007669"/>
    <property type="project" value="TreeGrafter"/>
</dbReference>
<evidence type="ECO:0000256" key="8">
    <source>
        <dbReference type="RuleBase" id="RU004474"/>
    </source>
</evidence>
<dbReference type="SUPFAM" id="SSF53597">
    <property type="entry name" value="Dihydrofolate reductase-like"/>
    <property type="match status" value="1"/>
</dbReference>
<dbReference type="EC" id="1.5.1.3" evidence="3"/>
<reference evidence="11" key="1">
    <citation type="submission" date="2017-11" db="EMBL/GenBank/DDBJ databases">
        <authorList>
            <person name="Seth-Smith MB H."/>
        </authorList>
    </citation>
    <scope>NUCLEOTIDE SEQUENCE [LARGE SCALE GENOMIC DNA]</scope>
</reference>
<dbReference type="InterPro" id="IPR017925">
    <property type="entry name" value="DHFR_CS"/>
</dbReference>
<dbReference type="KEGG" id="chla:C834K_1028"/>
<dbReference type="Gene3D" id="3.40.430.10">
    <property type="entry name" value="Dihydrofolate Reductase, subunit A"/>
    <property type="match status" value="1"/>
</dbReference>
<organism evidence="10 11">
    <name type="scientific">Chlamydia poikilotherma</name>
    <dbReference type="NCBI Taxonomy" id="1967783"/>
    <lineage>
        <taxon>Bacteria</taxon>
        <taxon>Pseudomonadati</taxon>
        <taxon>Chlamydiota</taxon>
        <taxon>Chlamydiia</taxon>
        <taxon>Chlamydiales</taxon>
        <taxon>Chlamydiaceae</taxon>
        <taxon>Chlamydia/Chlamydophila group</taxon>
        <taxon>Chlamydia</taxon>
    </lineage>
</organism>
<evidence type="ECO:0000256" key="7">
    <source>
        <dbReference type="ARBA" id="ARBA00025067"/>
    </source>
</evidence>
<proteinExistence type="inferred from homology"/>
<dbReference type="PROSITE" id="PS51330">
    <property type="entry name" value="DHFR_2"/>
    <property type="match status" value="1"/>
</dbReference>
<dbReference type="PROSITE" id="PS00075">
    <property type="entry name" value="DHFR_1"/>
    <property type="match status" value="1"/>
</dbReference>
<accession>A0A3B0PTF1</accession>
<dbReference type="AlphaFoldDB" id="A0A3B0PTF1"/>
<comment type="function">
    <text evidence="7">Key enzyme in folate metabolism. Catalyzes an essential reaction for de novo glycine and purine synthesis, and for DNA precursor synthesis.</text>
</comment>
<dbReference type="GO" id="GO:0050661">
    <property type="term" value="F:NADP binding"/>
    <property type="evidence" value="ECO:0007669"/>
    <property type="project" value="InterPro"/>
</dbReference>
<dbReference type="PRINTS" id="PR00070">
    <property type="entry name" value="DHFR"/>
</dbReference>
<keyword evidence="4" id="KW-0554">One-carbon metabolism</keyword>
<evidence type="ECO:0000256" key="5">
    <source>
        <dbReference type="ARBA" id="ARBA00022857"/>
    </source>
</evidence>
<evidence type="ECO:0000256" key="4">
    <source>
        <dbReference type="ARBA" id="ARBA00022563"/>
    </source>
</evidence>
<evidence type="ECO:0000256" key="6">
    <source>
        <dbReference type="ARBA" id="ARBA00023002"/>
    </source>
</evidence>
<dbReference type="InterPro" id="IPR012259">
    <property type="entry name" value="DHFR"/>
</dbReference>
<evidence type="ECO:0000313" key="10">
    <source>
        <dbReference type="EMBL" id="SYX09458.1"/>
    </source>
</evidence>
<dbReference type="InterPro" id="IPR001796">
    <property type="entry name" value="DHFR_dom"/>
</dbReference>
<dbReference type="GO" id="GO:0046654">
    <property type="term" value="P:tetrahydrofolate biosynthetic process"/>
    <property type="evidence" value="ECO:0007669"/>
    <property type="project" value="UniProtKB-UniPathway"/>
</dbReference>
<evidence type="ECO:0000313" key="11">
    <source>
        <dbReference type="Proteomes" id="UP000258476"/>
    </source>
</evidence>
<dbReference type="PANTHER" id="PTHR48069:SF3">
    <property type="entry name" value="DIHYDROFOLATE REDUCTASE"/>
    <property type="match status" value="1"/>
</dbReference>
<dbReference type="RefSeq" id="WP_117274733.1">
    <property type="nucleotide sequence ID" value="NZ_LS992154.1"/>
</dbReference>
<evidence type="ECO:0000256" key="2">
    <source>
        <dbReference type="ARBA" id="ARBA00009539"/>
    </source>
</evidence>
<evidence type="ECO:0000259" key="9">
    <source>
        <dbReference type="PROSITE" id="PS51330"/>
    </source>
</evidence>
<dbReference type="OrthoDB" id="9804315at2"/>
<evidence type="ECO:0000256" key="3">
    <source>
        <dbReference type="ARBA" id="ARBA00012856"/>
    </source>
</evidence>
<dbReference type="PANTHER" id="PTHR48069">
    <property type="entry name" value="DIHYDROFOLATE REDUCTASE"/>
    <property type="match status" value="1"/>
</dbReference>
<sequence length="162" mass="18860">MYKILGIVACDPNGVIGNLGKLPWNYPEDINFFSKTIENMPLIIGRKTFEGLPDTYKKNRKMIIFSKNFHENSEDMVWVSSLEEFHNLELPSLIFLIGGGDLFSLFLENHMLHGCFVTHIHKYYDGDTFFPLSLLEGWKKTILDEKEDLTFCYYESHTNCYA</sequence>
<keyword evidence="5" id="KW-0521">NADP</keyword>
<dbReference type="GO" id="GO:0004146">
    <property type="term" value="F:dihydrofolate reductase activity"/>
    <property type="evidence" value="ECO:0007669"/>
    <property type="project" value="UniProtKB-EC"/>
</dbReference>
<comment type="pathway">
    <text evidence="1">Cofactor biosynthesis; tetrahydrofolate biosynthesis; 5,6,7,8-tetrahydrofolate from 7,8-dihydrofolate: step 1/1.</text>
</comment>
<feature type="domain" description="DHFR" evidence="9">
    <location>
        <begin position="3"/>
        <end position="162"/>
    </location>
</feature>
<dbReference type="Proteomes" id="UP000258476">
    <property type="component" value="Chromosome"/>
</dbReference>
<protein>
    <recommendedName>
        <fullName evidence="3">dihydrofolate reductase</fullName>
        <ecNumber evidence="3">1.5.1.3</ecNumber>
    </recommendedName>
</protein>
<keyword evidence="11" id="KW-1185">Reference proteome</keyword>